<accession>G3B2H9</accession>
<evidence type="ECO:0000256" key="1">
    <source>
        <dbReference type="ARBA" id="ARBA00004141"/>
    </source>
</evidence>
<evidence type="ECO:0000256" key="2">
    <source>
        <dbReference type="ARBA" id="ARBA00022692"/>
    </source>
</evidence>
<keyword evidence="2 5" id="KW-0812">Transmembrane</keyword>
<dbReference type="InterPro" id="IPR052786">
    <property type="entry name" value="Spore_wall_assembly"/>
</dbReference>
<dbReference type="AlphaFoldDB" id="G3B2H9"/>
<evidence type="ECO:0000256" key="3">
    <source>
        <dbReference type="ARBA" id="ARBA00022989"/>
    </source>
</evidence>
<keyword evidence="7" id="KW-1185">Reference proteome</keyword>
<dbReference type="EMBL" id="GL996515">
    <property type="protein sequence ID" value="EGV64678.1"/>
    <property type="molecule type" value="Genomic_DNA"/>
</dbReference>
<dbReference type="PANTHER" id="PTHR34292:SF2">
    <property type="entry name" value="OUTER SPORE WALL PROTEIN LDS1"/>
    <property type="match status" value="1"/>
</dbReference>
<dbReference type="HOGENOM" id="CLU_062645_3_0_1"/>
<organism evidence="7">
    <name type="scientific">Candida tenuis (strain ATCC 10573 / BCRC 21748 / CBS 615 / JCM 9827 / NBRC 10315 / NRRL Y-1498 / VKM Y-70)</name>
    <name type="common">Yeast</name>
    <name type="synonym">Yamadazyma tenuis</name>
    <dbReference type="NCBI Taxonomy" id="590646"/>
    <lineage>
        <taxon>Eukaryota</taxon>
        <taxon>Fungi</taxon>
        <taxon>Dikarya</taxon>
        <taxon>Ascomycota</taxon>
        <taxon>Saccharomycotina</taxon>
        <taxon>Pichiomycetes</taxon>
        <taxon>Debaryomycetaceae</taxon>
        <taxon>Yamadazyma</taxon>
    </lineage>
</organism>
<dbReference type="PANTHER" id="PTHR34292">
    <property type="entry name" value="OUTER SPORE WALL PROTEIN LDS1"/>
    <property type="match status" value="1"/>
</dbReference>
<evidence type="ECO:0000313" key="6">
    <source>
        <dbReference type="EMBL" id="EGV64678.1"/>
    </source>
</evidence>
<dbReference type="GO" id="GO:0005628">
    <property type="term" value="C:prospore membrane"/>
    <property type="evidence" value="ECO:0007669"/>
    <property type="project" value="TreeGrafter"/>
</dbReference>
<gene>
    <name evidence="6" type="ORF">CANTEDRAFT_120522</name>
</gene>
<proteinExistence type="predicted"/>
<dbReference type="eggNOG" id="ENOG502QVX4">
    <property type="taxonomic scope" value="Eukaryota"/>
</dbReference>
<dbReference type="Proteomes" id="UP000000707">
    <property type="component" value="Unassembled WGS sequence"/>
</dbReference>
<comment type="subcellular location">
    <subcellularLocation>
        <location evidence="1">Membrane</location>
        <topology evidence="1">Multi-pass membrane protein</topology>
    </subcellularLocation>
</comment>
<evidence type="ECO:0000256" key="5">
    <source>
        <dbReference type="SAM" id="Phobius"/>
    </source>
</evidence>
<sequence>MPEIEKLVFDGILSKEFHDDVVIMGKVRRTHKIPLLVKVSNIILSLSNWTVLPYLLGRSLVIFLCGLVPFVGAMLIAYIKAPRRGLQAQHRYFFLRGMSQQQIRVHYKTKKPEYIGFGLVANLLESIPLFNLLFIFTDTIGAALWVVKIESERKLNMLKEELNKEVRSD</sequence>
<dbReference type="GO" id="GO:0005619">
    <property type="term" value="C:ascospore wall"/>
    <property type="evidence" value="ECO:0007669"/>
    <property type="project" value="TreeGrafter"/>
</dbReference>
<keyword evidence="3 5" id="KW-1133">Transmembrane helix</keyword>
<feature type="transmembrane region" description="Helical" evidence="5">
    <location>
        <begin position="61"/>
        <end position="81"/>
    </location>
</feature>
<evidence type="ECO:0000256" key="4">
    <source>
        <dbReference type="ARBA" id="ARBA00023136"/>
    </source>
</evidence>
<dbReference type="GO" id="GO:0005811">
    <property type="term" value="C:lipid droplet"/>
    <property type="evidence" value="ECO:0007669"/>
    <property type="project" value="TreeGrafter"/>
</dbReference>
<reference evidence="6 7" key="1">
    <citation type="journal article" date="2011" name="Proc. Natl. Acad. Sci. U.S.A.">
        <title>Comparative genomics of xylose-fermenting fungi for enhanced biofuel production.</title>
        <authorList>
            <person name="Wohlbach D.J."/>
            <person name="Kuo A."/>
            <person name="Sato T.K."/>
            <person name="Potts K.M."/>
            <person name="Salamov A.A."/>
            <person name="LaButti K.M."/>
            <person name="Sun H."/>
            <person name="Clum A."/>
            <person name="Pangilinan J.L."/>
            <person name="Lindquist E.A."/>
            <person name="Lucas S."/>
            <person name="Lapidus A."/>
            <person name="Jin M."/>
            <person name="Gunawan C."/>
            <person name="Balan V."/>
            <person name="Dale B.E."/>
            <person name="Jeffries T.W."/>
            <person name="Zinkel R."/>
            <person name="Barry K.W."/>
            <person name="Grigoriev I.V."/>
            <person name="Gasch A.P."/>
        </authorList>
    </citation>
    <scope>NUCLEOTIDE SEQUENCE [LARGE SCALE GENOMIC DNA]</scope>
    <source>
        <strain evidence="7">ATCC 10573 / BCRC 21748 / CBS 615 / JCM 9827 / NBRC 10315 / NRRL Y-1498 / VKM Y-70</strain>
    </source>
</reference>
<name>G3B2H9_CANTC</name>
<evidence type="ECO:0000313" key="7">
    <source>
        <dbReference type="Proteomes" id="UP000000707"/>
    </source>
</evidence>
<dbReference type="Pfam" id="PF07264">
    <property type="entry name" value="EI24"/>
    <property type="match status" value="1"/>
</dbReference>
<feature type="transmembrane region" description="Helical" evidence="5">
    <location>
        <begin position="114"/>
        <end position="136"/>
    </location>
</feature>
<keyword evidence="4 5" id="KW-0472">Membrane</keyword>
<dbReference type="InterPro" id="IPR059112">
    <property type="entry name" value="CysZ/EI24"/>
</dbReference>
<feature type="transmembrane region" description="Helical" evidence="5">
    <location>
        <begin position="35"/>
        <end position="55"/>
    </location>
</feature>
<protein>
    <submittedName>
        <fullName evidence="6">Uncharacterized protein</fullName>
    </submittedName>
</protein>